<name>A0A0B7AG35_9EUPU</name>
<gene>
    <name evidence="2" type="primary">ORF116382</name>
</gene>
<dbReference type="EMBL" id="HACG01032737">
    <property type="protein sequence ID" value="CEK79602.1"/>
    <property type="molecule type" value="Transcribed_RNA"/>
</dbReference>
<dbReference type="AlphaFoldDB" id="A0A0B7AG35"/>
<evidence type="ECO:0000256" key="1">
    <source>
        <dbReference type="SAM" id="Phobius"/>
    </source>
</evidence>
<sequence>MQLSQQLSSQHQQLIVTSFSPWSHCPSFVRSSLQIFLPWSHTVFRLFISSYFLFLAMVSLSVFR</sequence>
<keyword evidence="1" id="KW-0812">Transmembrane</keyword>
<proteinExistence type="predicted"/>
<feature type="transmembrane region" description="Helical" evidence="1">
    <location>
        <begin position="43"/>
        <end position="63"/>
    </location>
</feature>
<keyword evidence="1" id="KW-1133">Transmembrane helix</keyword>
<organism evidence="2">
    <name type="scientific">Arion vulgaris</name>
    <dbReference type="NCBI Taxonomy" id="1028688"/>
    <lineage>
        <taxon>Eukaryota</taxon>
        <taxon>Metazoa</taxon>
        <taxon>Spiralia</taxon>
        <taxon>Lophotrochozoa</taxon>
        <taxon>Mollusca</taxon>
        <taxon>Gastropoda</taxon>
        <taxon>Heterobranchia</taxon>
        <taxon>Euthyneura</taxon>
        <taxon>Panpulmonata</taxon>
        <taxon>Eupulmonata</taxon>
        <taxon>Stylommatophora</taxon>
        <taxon>Helicina</taxon>
        <taxon>Arionoidea</taxon>
        <taxon>Arionidae</taxon>
        <taxon>Arion</taxon>
    </lineage>
</organism>
<reference evidence="2" key="1">
    <citation type="submission" date="2014-12" db="EMBL/GenBank/DDBJ databases">
        <title>Insight into the proteome of Arion vulgaris.</title>
        <authorList>
            <person name="Aradska J."/>
            <person name="Bulat T."/>
            <person name="Smidak R."/>
            <person name="Sarate P."/>
            <person name="Gangsoo J."/>
            <person name="Sialana F."/>
            <person name="Bilban M."/>
            <person name="Lubec G."/>
        </authorList>
    </citation>
    <scope>NUCLEOTIDE SEQUENCE</scope>
    <source>
        <tissue evidence="2">Skin</tissue>
    </source>
</reference>
<accession>A0A0B7AG35</accession>
<keyword evidence="1" id="KW-0472">Membrane</keyword>
<evidence type="ECO:0000313" key="2">
    <source>
        <dbReference type="EMBL" id="CEK79602.1"/>
    </source>
</evidence>
<protein>
    <submittedName>
        <fullName evidence="2">Uncharacterized protein</fullName>
    </submittedName>
</protein>
<feature type="non-terminal residue" evidence="2">
    <location>
        <position position="64"/>
    </location>
</feature>